<dbReference type="InterPro" id="IPR011993">
    <property type="entry name" value="PH-like_dom_sf"/>
</dbReference>
<name>A0ABD1JR39_9TELE</name>
<evidence type="ECO:0000259" key="2">
    <source>
        <dbReference type="PROSITE" id="PS50003"/>
    </source>
</evidence>
<feature type="region of interest" description="Disordered" evidence="1">
    <location>
        <begin position="177"/>
        <end position="199"/>
    </location>
</feature>
<dbReference type="InterPro" id="IPR036964">
    <property type="entry name" value="RASGEF_cat_dom_sf"/>
</dbReference>
<feature type="region of interest" description="Disordered" evidence="1">
    <location>
        <begin position="85"/>
        <end position="131"/>
    </location>
</feature>
<feature type="domain" description="PH" evidence="2">
    <location>
        <begin position="228"/>
        <end position="340"/>
    </location>
</feature>
<dbReference type="PANTHER" id="PTHR23113:SF357">
    <property type="entry name" value="RAS-SPECIFIC GUANINE NUCLEOTIDE-RELEASING FACTOR RALGPS2"/>
    <property type="match status" value="1"/>
</dbReference>
<dbReference type="InterPro" id="IPR023578">
    <property type="entry name" value="Ras_GEF_dom_sf"/>
</dbReference>
<dbReference type="SUPFAM" id="SSF48366">
    <property type="entry name" value="Ras GEF"/>
    <property type="match status" value="1"/>
</dbReference>
<keyword evidence="4" id="KW-1185">Reference proteome</keyword>
<protein>
    <recommendedName>
        <fullName evidence="2">PH domain-containing protein</fullName>
    </recommendedName>
</protein>
<sequence length="354" mass="39339">MYLSDLTYVDSAYPSTGSILENEQRSNLMNNILRIISDLQRSCEYDIQVLPHVQKYLNSVRYIEELQKFVEDDNYKLSLKIEPATSTPRSTASREDLVGPDASASPLCGRRSNIAESSKVPATPPSPRNLLPYGHRKCHSLGYNFIHKTNTVEFKSATFPNAGSRHLLDDSVLESHTPTRGQAESSTLSSGISLGSSEGSELSEEMSWPAFESSAESEELAVHLYPGAVTLQGVLRRKTVLKEGKKPTVASWTKYWVALCGTQLFYYPAKSLKASERKHFKSAASKSTSVVGLMAMMPDDPEHPDVFLLTDSEHGNSYKYQAGNRMNALLWFKHLSTACQSNKQQVPANLMSFE</sequence>
<dbReference type="InterPro" id="IPR008937">
    <property type="entry name" value="Ras-like_GEF"/>
</dbReference>
<dbReference type="Gene3D" id="1.10.840.10">
    <property type="entry name" value="Ras guanine-nucleotide exchange factors catalytic domain"/>
    <property type="match status" value="1"/>
</dbReference>
<proteinExistence type="predicted"/>
<evidence type="ECO:0000313" key="4">
    <source>
        <dbReference type="Proteomes" id="UP001591681"/>
    </source>
</evidence>
<dbReference type="CDD" id="cd13310">
    <property type="entry name" value="PH_RalGPS1_2"/>
    <property type="match status" value="1"/>
</dbReference>
<gene>
    <name evidence="3" type="ORF">ACEWY4_014026</name>
</gene>
<dbReference type="PANTHER" id="PTHR23113">
    <property type="entry name" value="GUANINE NUCLEOTIDE EXCHANGE FACTOR"/>
    <property type="match status" value="1"/>
</dbReference>
<dbReference type="Pfam" id="PF00169">
    <property type="entry name" value="PH"/>
    <property type="match status" value="1"/>
</dbReference>
<dbReference type="Proteomes" id="UP001591681">
    <property type="component" value="Unassembled WGS sequence"/>
</dbReference>
<comment type="caution">
    <text evidence="3">The sequence shown here is derived from an EMBL/GenBank/DDBJ whole genome shotgun (WGS) entry which is preliminary data.</text>
</comment>
<dbReference type="Gene3D" id="2.30.29.30">
    <property type="entry name" value="Pleckstrin-homology domain (PH domain)/Phosphotyrosine-binding domain (PTB)"/>
    <property type="match status" value="1"/>
</dbReference>
<dbReference type="PROSITE" id="PS50003">
    <property type="entry name" value="PH_DOMAIN"/>
    <property type="match status" value="1"/>
</dbReference>
<reference evidence="3 4" key="1">
    <citation type="submission" date="2024-09" db="EMBL/GenBank/DDBJ databases">
        <title>A chromosome-level genome assembly of Gray's grenadier anchovy, Coilia grayii.</title>
        <authorList>
            <person name="Fu Z."/>
        </authorList>
    </citation>
    <scope>NUCLEOTIDE SEQUENCE [LARGE SCALE GENOMIC DNA]</scope>
    <source>
        <strain evidence="3">G4</strain>
        <tissue evidence="3">Muscle</tissue>
    </source>
</reference>
<dbReference type="SMART" id="SM00233">
    <property type="entry name" value="PH"/>
    <property type="match status" value="1"/>
</dbReference>
<accession>A0ABD1JR39</accession>
<dbReference type="InterPro" id="IPR001849">
    <property type="entry name" value="PH_domain"/>
</dbReference>
<evidence type="ECO:0000313" key="3">
    <source>
        <dbReference type="EMBL" id="KAL2089338.1"/>
    </source>
</evidence>
<dbReference type="AlphaFoldDB" id="A0ABD1JR39"/>
<organism evidence="3 4">
    <name type="scientific">Coilia grayii</name>
    <name type="common">Gray's grenadier anchovy</name>
    <dbReference type="NCBI Taxonomy" id="363190"/>
    <lineage>
        <taxon>Eukaryota</taxon>
        <taxon>Metazoa</taxon>
        <taxon>Chordata</taxon>
        <taxon>Craniata</taxon>
        <taxon>Vertebrata</taxon>
        <taxon>Euteleostomi</taxon>
        <taxon>Actinopterygii</taxon>
        <taxon>Neopterygii</taxon>
        <taxon>Teleostei</taxon>
        <taxon>Clupei</taxon>
        <taxon>Clupeiformes</taxon>
        <taxon>Clupeoidei</taxon>
        <taxon>Engraulidae</taxon>
        <taxon>Coilinae</taxon>
        <taxon>Coilia</taxon>
    </lineage>
</organism>
<evidence type="ECO:0000256" key="1">
    <source>
        <dbReference type="SAM" id="MobiDB-lite"/>
    </source>
</evidence>
<feature type="compositionally biased region" description="Low complexity" evidence="1">
    <location>
        <begin position="184"/>
        <end position="199"/>
    </location>
</feature>
<dbReference type="EMBL" id="JBHFQA010000012">
    <property type="protein sequence ID" value="KAL2089338.1"/>
    <property type="molecule type" value="Genomic_DNA"/>
</dbReference>
<dbReference type="SUPFAM" id="SSF50729">
    <property type="entry name" value="PH domain-like"/>
    <property type="match status" value="1"/>
</dbReference>